<protein>
    <submittedName>
        <fullName evidence="1">Uncharacterized protein</fullName>
    </submittedName>
</protein>
<dbReference type="RefSeq" id="WP_096426476.1">
    <property type="nucleotide sequence ID" value="NZ_AP015029.1"/>
</dbReference>
<gene>
    <name evidence="1" type="ORF">KF715C_ch37420</name>
</gene>
<dbReference type="AlphaFoldDB" id="A0A1L7NFT0"/>
<evidence type="ECO:0000313" key="2">
    <source>
        <dbReference type="Proteomes" id="UP000218731"/>
    </source>
</evidence>
<organism evidence="1 2">
    <name type="scientific">Pseudomonas putida</name>
    <name type="common">Arthrobacter siderocapsulatus</name>
    <dbReference type="NCBI Taxonomy" id="303"/>
    <lineage>
        <taxon>Bacteria</taxon>
        <taxon>Pseudomonadati</taxon>
        <taxon>Pseudomonadota</taxon>
        <taxon>Gammaproteobacteria</taxon>
        <taxon>Pseudomonadales</taxon>
        <taxon>Pseudomonadaceae</taxon>
        <taxon>Pseudomonas</taxon>
    </lineage>
</organism>
<evidence type="ECO:0000313" key="1">
    <source>
        <dbReference type="EMBL" id="BAW24315.1"/>
    </source>
</evidence>
<sequence>MSQQNNDHIVSRDWRGRAVEFSEDARRAMLLLEPLLNSGDLVLRPDRYMGGRLMFHPSRKAAEVDHPEVAPAELVCSGLNPLESAIRDVVGLLNDQAIFLSESNFTDAQRTGHRFLSEKLNSHLNQLLSIQLDAVRPG</sequence>
<name>A0A1L7NFT0_PSEPU</name>
<dbReference type="Proteomes" id="UP000218731">
    <property type="component" value="Chromosome 1"/>
</dbReference>
<proteinExistence type="predicted"/>
<accession>A0A1L7NFT0</accession>
<dbReference type="EMBL" id="AP015029">
    <property type="protein sequence ID" value="BAW24315.1"/>
    <property type="molecule type" value="Genomic_DNA"/>
</dbReference>
<reference evidence="1 2" key="1">
    <citation type="submission" date="2015-11" db="EMBL/GenBank/DDBJ databases">
        <title>Complete genome sequencing of a biphenyl-degrading bacterium, Pseudomonas putida KF715 (=NBRC110667).</title>
        <authorList>
            <person name="Suenaga H."/>
            <person name="Fujihara N."/>
            <person name="Watanabe T."/>
            <person name="Hirose J."/>
            <person name="Kimura N."/>
            <person name="Yamazoe A."/>
            <person name="Hosoyama A."/>
            <person name="Shimodaira J."/>
            <person name="Furukawa K."/>
        </authorList>
    </citation>
    <scope>NUCLEOTIDE SEQUENCE [LARGE SCALE GENOMIC DNA]</scope>
    <source>
        <strain evidence="1 2">KF715</strain>
    </source>
</reference>